<accession>A0A4R0RJK0</accession>
<dbReference type="AlphaFoldDB" id="A0A4R0RJK0"/>
<dbReference type="SUPFAM" id="SSF81383">
    <property type="entry name" value="F-box domain"/>
    <property type="match status" value="1"/>
</dbReference>
<evidence type="ECO:0000313" key="3">
    <source>
        <dbReference type="Proteomes" id="UP000292702"/>
    </source>
</evidence>
<organism evidence="2 3">
    <name type="scientific">Steccherinum ochraceum</name>
    <dbReference type="NCBI Taxonomy" id="92696"/>
    <lineage>
        <taxon>Eukaryota</taxon>
        <taxon>Fungi</taxon>
        <taxon>Dikarya</taxon>
        <taxon>Basidiomycota</taxon>
        <taxon>Agaricomycotina</taxon>
        <taxon>Agaricomycetes</taxon>
        <taxon>Polyporales</taxon>
        <taxon>Steccherinaceae</taxon>
        <taxon>Steccherinum</taxon>
    </lineage>
</organism>
<evidence type="ECO:0000259" key="1">
    <source>
        <dbReference type="Pfam" id="PF12937"/>
    </source>
</evidence>
<protein>
    <recommendedName>
        <fullName evidence="1">F-box domain-containing protein</fullName>
    </recommendedName>
</protein>
<dbReference type="Proteomes" id="UP000292702">
    <property type="component" value="Unassembled WGS sequence"/>
</dbReference>
<gene>
    <name evidence="2" type="ORF">EIP91_000272</name>
</gene>
<keyword evidence="3" id="KW-1185">Reference proteome</keyword>
<comment type="caution">
    <text evidence="2">The sequence shown here is derived from an EMBL/GenBank/DDBJ whole genome shotgun (WGS) entry which is preliminary data.</text>
</comment>
<evidence type="ECO:0000313" key="2">
    <source>
        <dbReference type="EMBL" id="TCD67302.1"/>
    </source>
</evidence>
<dbReference type="EMBL" id="RWJN01000102">
    <property type="protein sequence ID" value="TCD67302.1"/>
    <property type="molecule type" value="Genomic_DNA"/>
</dbReference>
<reference evidence="2 3" key="1">
    <citation type="submission" date="2018-11" db="EMBL/GenBank/DDBJ databases">
        <title>Genome assembly of Steccherinum ochraceum LE-BIN_3174, the white-rot fungus of the Steccherinaceae family (The Residual Polyporoid clade, Polyporales, Basidiomycota).</title>
        <authorList>
            <person name="Fedorova T.V."/>
            <person name="Glazunova O.A."/>
            <person name="Landesman E.O."/>
            <person name="Moiseenko K.V."/>
            <person name="Psurtseva N.V."/>
            <person name="Savinova O.S."/>
            <person name="Shakhova N.V."/>
            <person name="Tyazhelova T.V."/>
            <person name="Vasina D.V."/>
        </authorList>
    </citation>
    <scope>NUCLEOTIDE SEQUENCE [LARGE SCALE GENOMIC DNA]</scope>
    <source>
        <strain evidence="2 3">LE-BIN_3174</strain>
    </source>
</reference>
<dbReference type="InterPro" id="IPR001810">
    <property type="entry name" value="F-box_dom"/>
</dbReference>
<proteinExistence type="predicted"/>
<name>A0A4R0RJK0_9APHY</name>
<sequence>MMQMQTTLPPYNRKHAKATREAAYDNIHYHQSLGDTEHENCNKRKAQPVPRSAPIQPIRTAHPAPAMPLEIVQDIFKMVHKMEGSTPKTPMKLSLVCRSWNHAAMQEVALWRDITIITEPPAPYDEDRDKGTNSAVNMLSAALQRDKKLRRCVNGTVNATPNVRVTFGLGNEGCIICAEEYEDTLLEWERLARLRNVLEEHRDRIGELIVECSTYNVLEKFLSAWNGDLPGLKVMKCFVRDPVSELAHDGPHRFQYNFRCQSLTVLAVSVFTFPRKAVPKGWRKPHQPTSIPLSTTFPALRHLTLFDWGGDLRKWLEAHDILEELAGLRSLTHFTLDNLKTEDLKYAYHQFIDPNCYAYKPDKDQFTFPSLVELHFNKIDPGFIYHFLRGLVAPRMSGLTLEGVPDDKTYYEHIFRRLSQQHANQYPSLDTLRVMEYQFTVFEQTPQYLGWVKTLLLREPIGDPKEYPQLFLGLSKPLPEIGWVAPRLETLHFEFEGVEDVLGWIGHMLEARSAGMRDHLHQRCAPLRQLTFSELSPNAMSKLKKWASQYRKYVREVELDVPPFNLPTRYPHDLVGLTKASADYRAMPIAWKPRR</sequence>
<feature type="domain" description="F-box" evidence="1">
    <location>
        <begin position="67"/>
        <end position="116"/>
    </location>
</feature>
<dbReference type="Pfam" id="PF12937">
    <property type="entry name" value="F-box-like"/>
    <property type="match status" value="1"/>
</dbReference>
<dbReference type="InterPro" id="IPR036047">
    <property type="entry name" value="F-box-like_dom_sf"/>
</dbReference>